<reference evidence="3" key="1">
    <citation type="submission" date="2021-07" db="EMBL/GenBank/DDBJ databases">
        <title>Zhongshania sp. CAU 1632 isolated from seawater.</title>
        <authorList>
            <person name="Kim W."/>
        </authorList>
    </citation>
    <scope>NUCLEOTIDE SEQUENCE</scope>
    <source>
        <strain evidence="3">CAU 1632</strain>
    </source>
</reference>
<sequence>MSKSATDHVDEVPQRLVKSAIELYGTQGSNAVSAREIQRKAGVANEAAVRYYFKNKAGLLEACIAHLSTTYKPLIEEAWKELEIKKSKKALTVTDVMSALVISFGNLSIIDPPGVHLVARMIREQGSYGQRLLVSHFGDVIWRLEEALRDLLPWKSPEALRLHVFLAINSTVNGMVDQSILWRLPGTKSDEKTFKLEPDNLAKGFIAFISAGVSAPSDF</sequence>
<evidence type="ECO:0000313" key="3">
    <source>
        <dbReference type="EMBL" id="MBW2940366.1"/>
    </source>
</evidence>
<keyword evidence="4" id="KW-1185">Reference proteome</keyword>
<keyword evidence="1" id="KW-0238">DNA-binding</keyword>
<comment type="caution">
    <text evidence="3">The sequence shown here is derived from an EMBL/GenBank/DDBJ whole genome shotgun (WGS) entry which is preliminary data.</text>
</comment>
<feature type="domain" description="HTH tetR-type" evidence="2">
    <location>
        <begin position="17"/>
        <end position="63"/>
    </location>
</feature>
<proteinExistence type="predicted"/>
<dbReference type="EMBL" id="JAHWDQ010000001">
    <property type="protein sequence ID" value="MBW2940366.1"/>
    <property type="molecule type" value="Genomic_DNA"/>
</dbReference>
<name>A0ABS6VPX3_9GAMM</name>
<dbReference type="Pfam" id="PF00440">
    <property type="entry name" value="TetR_N"/>
    <property type="match status" value="1"/>
</dbReference>
<gene>
    <name evidence="3" type="ORF">KXJ70_06255</name>
</gene>
<evidence type="ECO:0000259" key="2">
    <source>
        <dbReference type="Pfam" id="PF00440"/>
    </source>
</evidence>
<dbReference type="Proteomes" id="UP001166291">
    <property type="component" value="Unassembled WGS sequence"/>
</dbReference>
<evidence type="ECO:0000313" key="4">
    <source>
        <dbReference type="Proteomes" id="UP001166291"/>
    </source>
</evidence>
<dbReference type="InterPro" id="IPR001647">
    <property type="entry name" value="HTH_TetR"/>
</dbReference>
<evidence type="ECO:0000256" key="1">
    <source>
        <dbReference type="ARBA" id="ARBA00023125"/>
    </source>
</evidence>
<accession>A0ABS6VPX3</accession>
<organism evidence="3 4">
    <name type="scientific">Zhongshania aquimaris</name>
    <dbReference type="NCBI Taxonomy" id="2857107"/>
    <lineage>
        <taxon>Bacteria</taxon>
        <taxon>Pseudomonadati</taxon>
        <taxon>Pseudomonadota</taxon>
        <taxon>Gammaproteobacteria</taxon>
        <taxon>Cellvibrionales</taxon>
        <taxon>Spongiibacteraceae</taxon>
        <taxon>Zhongshania</taxon>
    </lineage>
</organism>
<protein>
    <submittedName>
        <fullName evidence="3">TetR family transcriptional regulator</fullName>
    </submittedName>
</protein>
<dbReference type="RefSeq" id="WP_219042566.1">
    <property type="nucleotide sequence ID" value="NZ_JAHWDQ010000001.1"/>
</dbReference>